<dbReference type="GO" id="GO:0022857">
    <property type="term" value="F:transmembrane transporter activity"/>
    <property type="evidence" value="ECO:0007669"/>
    <property type="project" value="InterPro"/>
</dbReference>
<keyword evidence="2 5" id="KW-0812">Transmembrane</keyword>
<dbReference type="EMBL" id="HG792019">
    <property type="protein sequence ID" value="CDM36916.1"/>
    <property type="molecule type" value="Genomic_DNA"/>
</dbReference>
<feature type="transmembrane region" description="Helical" evidence="5">
    <location>
        <begin position="63"/>
        <end position="82"/>
    </location>
</feature>
<organism evidence="6 7">
    <name type="scientific">Penicillium roqueforti (strain FM164)</name>
    <dbReference type="NCBI Taxonomy" id="1365484"/>
    <lineage>
        <taxon>Eukaryota</taxon>
        <taxon>Fungi</taxon>
        <taxon>Dikarya</taxon>
        <taxon>Ascomycota</taxon>
        <taxon>Pezizomycotina</taxon>
        <taxon>Eurotiomycetes</taxon>
        <taxon>Eurotiomycetidae</taxon>
        <taxon>Eurotiales</taxon>
        <taxon>Aspergillaceae</taxon>
        <taxon>Penicillium</taxon>
    </lineage>
</organism>
<dbReference type="GO" id="GO:0016020">
    <property type="term" value="C:membrane"/>
    <property type="evidence" value="ECO:0007669"/>
    <property type="project" value="UniProtKB-SubCell"/>
</dbReference>
<gene>
    <name evidence="6" type="ORF">PROQFM164_S05g000749</name>
</gene>
<protein>
    <submittedName>
        <fullName evidence="6">General substrate transporter</fullName>
    </submittedName>
</protein>
<comment type="subcellular location">
    <subcellularLocation>
        <location evidence="1">Membrane</location>
    </subcellularLocation>
</comment>
<dbReference type="AlphaFoldDB" id="W6QLQ5"/>
<keyword evidence="3 5" id="KW-1133">Transmembrane helix</keyword>
<dbReference type="InterPro" id="IPR036259">
    <property type="entry name" value="MFS_trans_sf"/>
</dbReference>
<evidence type="ECO:0000256" key="3">
    <source>
        <dbReference type="ARBA" id="ARBA00022989"/>
    </source>
</evidence>
<accession>W6QLQ5</accession>
<evidence type="ECO:0000313" key="6">
    <source>
        <dbReference type="EMBL" id="CDM36916.1"/>
    </source>
</evidence>
<evidence type="ECO:0000256" key="2">
    <source>
        <dbReference type="ARBA" id="ARBA00022692"/>
    </source>
</evidence>
<sequence>MDPRSLIHPSYKESVSPFTLMHWSYPALLYMMRSVGGKPSSLGAYSHSSANLSYTSFKLPQLLVGRIIIGMGIGTVFTMVPYGTIKATNRGKNVVIDGIFITSGNSMLLEQFWLFSYRRPVRVMDSFLEIPAALSLVLIIFIFFFPGLPRRLVLIGQGKQSVKELTRIRLKSMYRKSDARSHLSIFLRKPLKLPLPSKISSPCRMEAILPFCAVSRLAGLNSSDRSTLQPSPSRTWDFRDNCPVFRSSSLRSLYSSLLTIFIDGGCSYFVEMASRFA</sequence>
<reference evidence="6" key="1">
    <citation type="journal article" date="2014" name="Nat. Commun.">
        <title>Multiple recent horizontal transfers of a large genomic region in cheese making fungi.</title>
        <authorList>
            <person name="Cheeseman K."/>
            <person name="Ropars J."/>
            <person name="Renault P."/>
            <person name="Dupont J."/>
            <person name="Gouzy J."/>
            <person name="Branca A."/>
            <person name="Abraham A.L."/>
            <person name="Ceppi M."/>
            <person name="Conseiller E."/>
            <person name="Debuchy R."/>
            <person name="Malagnac F."/>
            <person name="Goarin A."/>
            <person name="Silar P."/>
            <person name="Lacoste S."/>
            <person name="Sallet E."/>
            <person name="Bensimon A."/>
            <person name="Giraud T."/>
            <person name="Brygoo Y."/>
        </authorList>
    </citation>
    <scope>NUCLEOTIDE SEQUENCE [LARGE SCALE GENOMIC DNA]</scope>
    <source>
        <strain evidence="6">FM164</strain>
    </source>
</reference>
<proteinExistence type="predicted"/>
<evidence type="ECO:0000256" key="5">
    <source>
        <dbReference type="SAM" id="Phobius"/>
    </source>
</evidence>
<evidence type="ECO:0000256" key="1">
    <source>
        <dbReference type="ARBA" id="ARBA00004370"/>
    </source>
</evidence>
<dbReference type="Proteomes" id="UP000030686">
    <property type="component" value="Unassembled WGS sequence"/>
</dbReference>
<feature type="transmembrane region" description="Helical" evidence="5">
    <location>
        <begin position="127"/>
        <end position="145"/>
    </location>
</feature>
<evidence type="ECO:0000313" key="7">
    <source>
        <dbReference type="Proteomes" id="UP000030686"/>
    </source>
</evidence>
<dbReference type="SUPFAM" id="SSF103473">
    <property type="entry name" value="MFS general substrate transporter"/>
    <property type="match status" value="1"/>
</dbReference>
<dbReference type="Pfam" id="PF00083">
    <property type="entry name" value="Sugar_tr"/>
    <property type="match status" value="1"/>
</dbReference>
<name>W6QLQ5_PENRF</name>
<keyword evidence="7" id="KW-1185">Reference proteome</keyword>
<keyword evidence="4 5" id="KW-0472">Membrane</keyword>
<evidence type="ECO:0000256" key="4">
    <source>
        <dbReference type="ARBA" id="ARBA00023136"/>
    </source>
</evidence>
<dbReference type="OrthoDB" id="6612291at2759"/>
<dbReference type="Gene3D" id="1.20.1250.20">
    <property type="entry name" value="MFS general substrate transporter like domains"/>
    <property type="match status" value="1"/>
</dbReference>
<dbReference type="InterPro" id="IPR005828">
    <property type="entry name" value="MFS_sugar_transport-like"/>
</dbReference>